<keyword evidence="10" id="KW-0456">Lyase</keyword>
<dbReference type="GO" id="GO:0006094">
    <property type="term" value="P:gluconeogenesis"/>
    <property type="evidence" value="ECO:0007669"/>
    <property type="project" value="UniProtKB-KW"/>
</dbReference>
<comment type="pathway">
    <text evidence="2">Carbohydrate biosynthesis; gluconeogenesis.</text>
</comment>
<dbReference type="InterPro" id="IPR051318">
    <property type="entry name" value="Fe-S_L-Ser"/>
</dbReference>
<dbReference type="InterPro" id="IPR004644">
    <property type="entry name" value="Fe-S_L-Ser_mono"/>
</dbReference>
<dbReference type="InterPro" id="IPR005131">
    <property type="entry name" value="Ser_deHydtase_bsu"/>
</dbReference>
<accession>I3UWD0</accession>
<evidence type="ECO:0000256" key="1">
    <source>
        <dbReference type="ARBA" id="ARBA00001966"/>
    </source>
</evidence>
<dbReference type="EMBL" id="CP003588">
    <property type="protein sequence ID" value="AFK69801.1"/>
    <property type="molecule type" value="Genomic_DNA"/>
</dbReference>
<dbReference type="GO" id="GO:0003941">
    <property type="term" value="F:L-serine ammonia-lyase activity"/>
    <property type="evidence" value="ECO:0007669"/>
    <property type="project" value="UniProtKB-EC"/>
</dbReference>
<dbReference type="PANTHER" id="PTHR30182">
    <property type="entry name" value="L-SERINE DEHYDRATASE"/>
    <property type="match status" value="1"/>
</dbReference>
<evidence type="ECO:0000313" key="14">
    <source>
        <dbReference type="EMBL" id="AFK69801.1"/>
    </source>
</evidence>
<dbReference type="PANTHER" id="PTHR30182:SF1">
    <property type="entry name" value="L-SERINE DEHYDRATASE 1"/>
    <property type="match status" value="1"/>
</dbReference>
<gene>
    <name evidence="14" type="ORF">YSA_05598</name>
</gene>
<feature type="domain" description="Serine dehydratase-like alpha subunit" evidence="12">
    <location>
        <begin position="274"/>
        <end position="540"/>
    </location>
</feature>
<evidence type="ECO:0000313" key="15">
    <source>
        <dbReference type="Proteomes" id="UP000005268"/>
    </source>
</evidence>
<evidence type="ECO:0000259" key="13">
    <source>
        <dbReference type="Pfam" id="PF03315"/>
    </source>
</evidence>
<dbReference type="NCBIfam" id="TIGR00720">
    <property type="entry name" value="sda_mono"/>
    <property type="match status" value="1"/>
</dbReference>
<keyword evidence="5" id="KW-0312">Gluconeogenesis</keyword>
<comment type="similarity">
    <text evidence="3">Belongs to the iron-sulfur dependent L-serine dehydratase family.</text>
</comment>
<evidence type="ECO:0000256" key="9">
    <source>
        <dbReference type="ARBA" id="ARBA00023014"/>
    </source>
</evidence>
<dbReference type="InterPro" id="IPR029009">
    <property type="entry name" value="ASB_dom_sf"/>
</dbReference>
<dbReference type="GO" id="GO:0046872">
    <property type="term" value="F:metal ion binding"/>
    <property type="evidence" value="ECO:0007669"/>
    <property type="project" value="UniProtKB-KW"/>
</dbReference>
<reference evidence="14 15" key="1">
    <citation type="journal article" date="2012" name="J. Bacteriol.">
        <title>Complete Genome Sequence of the Naphthalene-Degrading Pseudomonas putida Strain ND6.</title>
        <authorList>
            <person name="Li S."/>
            <person name="Zhao H."/>
            <person name="Li Y."/>
            <person name="Niu S."/>
            <person name="Cai B."/>
        </authorList>
    </citation>
    <scope>NUCLEOTIDE SEQUENCE [LARGE SCALE GENOMIC DNA]</scope>
    <source>
        <strain evidence="14 15">ND6</strain>
    </source>
</reference>
<evidence type="ECO:0000256" key="10">
    <source>
        <dbReference type="ARBA" id="ARBA00023239"/>
    </source>
</evidence>
<evidence type="ECO:0000256" key="3">
    <source>
        <dbReference type="ARBA" id="ARBA00008636"/>
    </source>
</evidence>
<evidence type="ECO:0000256" key="2">
    <source>
        <dbReference type="ARBA" id="ARBA00004742"/>
    </source>
</evidence>
<feature type="domain" description="Serine dehydratase beta chain" evidence="13">
    <location>
        <begin position="92"/>
        <end position="243"/>
    </location>
</feature>
<comment type="catalytic activity">
    <reaction evidence="11">
        <text>L-serine = pyruvate + NH4(+)</text>
        <dbReference type="Rhea" id="RHEA:19169"/>
        <dbReference type="ChEBI" id="CHEBI:15361"/>
        <dbReference type="ChEBI" id="CHEBI:28938"/>
        <dbReference type="ChEBI" id="CHEBI:33384"/>
        <dbReference type="EC" id="4.3.1.17"/>
    </reaction>
</comment>
<dbReference type="PATRIC" id="fig|231023.4.peg.2688"/>
<sequence>MGDVAYGFFHPLARIFASPGRWKTARWAQFLVENSAALLDKSTSVADGEVGGKSPMMLAFKAARCLSLAATPPCAWRAETSPARGDSTMAISVFDLFKIGVGPSSSHTVGPMRAGALFVQGLRERGELERVKRIEVRLYGSLSATGIGHGTDNATIMGLMGEWPDAIDPTQIVPRIADLRETNTLQLDSRLPVEFVWARDMLLLDENLPYHPNAMTLIAEGEQGELHRDTYYSVGGGFVVDAAQAASGVLDADQTVLPYDFNSAAELLRLCKQNDLSVSQLMMANEKVWRSEEDIRAGLHKLWEAMQECVNNGLKYEGTLPGGLNVRRRAAKLHRSLQEIGKPNVIGSTMSAMEWVNLFALAVNEENAAGGRMVTAPTNGAAGIIPAVLHYYMRFSDAVDESSVVDYFLAAAAVGILCKKNASISGAEVGCQGEVGSACAMAAAGLAEVLGATPPQVENAAEIALEHNLGLTCDPVGGLVQVPCIERNAIAAVKAINAVQMALRGDGEHFISLDQVIRTMRDTGADMHDKYKETSRGGLAVSAIEC</sequence>
<dbReference type="Pfam" id="PF03315">
    <property type="entry name" value="SDH_beta"/>
    <property type="match status" value="1"/>
</dbReference>
<evidence type="ECO:0000259" key="12">
    <source>
        <dbReference type="Pfam" id="PF03313"/>
    </source>
</evidence>
<dbReference type="InterPro" id="IPR005130">
    <property type="entry name" value="Ser_deHydtase-like_asu"/>
</dbReference>
<keyword evidence="9" id="KW-0411">Iron-sulfur</keyword>
<dbReference type="Gene3D" id="3.30.1330.90">
    <property type="entry name" value="D-3-phosphoglycerate dehydrogenase, domain 3"/>
    <property type="match status" value="1"/>
</dbReference>
<evidence type="ECO:0000256" key="5">
    <source>
        <dbReference type="ARBA" id="ARBA00022432"/>
    </source>
</evidence>
<proteinExistence type="inferred from homology"/>
<keyword evidence="8" id="KW-0408">Iron</keyword>
<keyword evidence="7" id="KW-0479">Metal-binding</keyword>
<dbReference type="EC" id="4.3.1.17" evidence="4"/>
<evidence type="ECO:0000256" key="7">
    <source>
        <dbReference type="ARBA" id="ARBA00022723"/>
    </source>
</evidence>
<dbReference type="Pfam" id="PF03313">
    <property type="entry name" value="SDH_alpha"/>
    <property type="match status" value="1"/>
</dbReference>
<dbReference type="GO" id="GO:0051539">
    <property type="term" value="F:4 iron, 4 sulfur cluster binding"/>
    <property type="evidence" value="ECO:0007669"/>
    <property type="project" value="UniProtKB-KW"/>
</dbReference>
<evidence type="ECO:0000256" key="11">
    <source>
        <dbReference type="ARBA" id="ARBA00049406"/>
    </source>
</evidence>
<dbReference type="KEGG" id="ppi:YSA_05598"/>
<dbReference type="Proteomes" id="UP000005268">
    <property type="component" value="Chromosome"/>
</dbReference>
<organism evidence="14 15">
    <name type="scientific">Pseudomonas putida ND6</name>
    <dbReference type="NCBI Taxonomy" id="231023"/>
    <lineage>
        <taxon>Bacteria</taxon>
        <taxon>Pseudomonadati</taxon>
        <taxon>Pseudomonadota</taxon>
        <taxon>Gammaproteobacteria</taxon>
        <taxon>Pseudomonadales</taxon>
        <taxon>Pseudomonadaceae</taxon>
        <taxon>Pseudomonas</taxon>
    </lineage>
</organism>
<protein>
    <recommendedName>
        <fullName evidence="4">L-serine ammonia-lyase</fullName>
        <ecNumber evidence="4">4.3.1.17</ecNumber>
    </recommendedName>
</protein>
<evidence type="ECO:0000256" key="4">
    <source>
        <dbReference type="ARBA" id="ARBA00012093"/>
    </source>
</evidence>
<keyword evidence="6" id="KW-0004">4Fe-4S</keyword>
<dbReference type="AlphaFoldDB" id="I3UWD0"/>
<dbReference type="FunFam" id="3.30.1330.90:FF:000001">
    <property type="entry name" value="L-serine ammonia-lyase 1"/>
    <property type="match status" value="1"/>
</dbReference>
<dbReference type="SUPFAM" id="SSF143548">
    <property type="entry name" value="Serine metabolism enzymes domain"/>
    <property type="match status" value="1"/>
</dbReference>
<comment type="cofactor">
    <cofactor evidence="1">
        <name>[4Fe-4S] cluster</name>
        <dbReference type="ChEBI" id="CHEBI:49883"/>
    </cofactor>
</comment>
<evidence type="ECO:0000256" key="8">
    <source>
        <dbReference type="ARBA" id="ARBA00023004"/>
    </source>
</evidence>
<evidence type="ECO:0000256" key="6">
    <source>
        <dbReference type="ARBA" id="ARBA00022485"/>
    </source>
</evidence>
<name>I3UWD0_PSEPU</name>
<dbReference type="HOGENOM" id="CLU_022305_0_1_6"/>
<dbReference type="GO" id="GO:0009063">
    <property type="term" value="P:amino acid catabolic process"/>
    <property type="evidence" value="ECO:0007669"/>
    <property type="project" value="UniProtKB-ARBA"/>
</dbReference>